<gene>
    <name evidence="2" type="ORF">GCM10023156_65720</name>
</gene>
<accession>A0ABP8NTX7</accession>
<dbReference type="SMART" id="SM01321">
    <property type="entry name" value="Y1_Tnp"/>
    <property type="match status" value="1"/>
</dbReference>
<reference evidence="3" key="1">
    <citation type="journal article" date="2019" name="Int. J. Syst. Evol. Microbiol.">
        <title>The Global Catalogue of Microorganisms (GCM) 10K type strain sequencing project: providing services to taxonomists for standard genome sequencing and annotation.</title>
        <authorList>
            <consortium name="The Broad Institute Genomics Platform"/>
            <consortium name="The Broad Institute Genome Sequencing Center for Infectious Disease"/>
            <person name="Wu L."/>
            <person name="Ma J."/>
        </authorList>
    </citation>
    <scope>NUCLEOTIDE SEQUENCE [LARGE SCALE GENOMIC DNA]</scope>
    <source>
        <strain evidence="3">JCM 17759</strain>
    </source>
</reference>
<comment type="caution">
    <text evidence="2">The sequence shown here is derived from an EMBL/GenBank/DDBJ whole genome shotgun (WGS) entry which is preliminary data.</text>
</comment>
<feature type="domain" description="Transposase IS200-like" evidence="1">
    <location>
        <begin position="20"/>
        <end position="189"/>
    </location>
</feature>
<protein>
    <recommendedName>
        <fullName evidence="1">Transposase IS200-like domain-containing protein</fullName>
    </recommendedName>
</protein>
<evidence type="ECO:0000313" key="2">
    <source>
        <dbReference type="EMBL" id="GAA4471314.1"/>
    </source>
</evidence>
<keyword evidence="3" id="KW-1185">Reference proteome</keyword>
<dbReference type="InterPro" id="IPR002686">
    <property type="entry name" value="Transposase_17"/>
</dbReference>
<dbReference type="RefSeq" id="WP_345327900.1">
    <property type="nucleotide sequence ID" value="NZ_BAABGA010000120.1"/>
</dbReference>
<dbReference type="EMBL" id="BAABGA010000120">
    <property type="protein sequence ID" value="GAA4471314.1"/>
    <property type="molecule type" value="Genomic_DNA"/>
</dbReference>
<dbReference type="InterPro" id="IPR036515">
    <property type="entry name" value="Transposase_17_sf"/>
</dbReference>
<name>A0ABP8NTX7_9BACT</name>
<dbReference type="SUPFAM" id="SSF143422">
    <property type="entry name" value="Transposase IS200-like"/>
    <property type="match status" value="1"/>
</dbReference>
<dbReference type="Proteomes" id="UP001500840">
    <property type="component" value="Unassembled WGS sequence"/>
</dbReference>
<dbReference type="PANTHER" id="PTHR34322">
    <property type="entry name" value="TRANSPOSASE, Y1_TNP DOMAIN-CONTAINING"/>
    <property type="match status" value="1"/>
</dbReference>
<evidence type="ECO:0000313" key="3">
    <source>
        <dbReference type="Proteomes" id="UP001500840"/>
    </source>
</evidence>
<sequence>MVRLARSEVFDPDEIAIAHTYNRTVRRCFLMGDDPISGKNFDHRKVWIEQRLIQFAAAFGVDLLGFAILSSHFHLILRSRPDVVATWNDKEVARRWMMICPHRRSADGSPMPPTEPEIQSIAGCPVKCTEIRRRLSSISWWMRLLCQRVAMRANQEDEESGHFFQDRFRATRIADEASLLACAAYVDLNPIRAAMAETLEQSDHTSVQRRIQAITAAPQDVTGGDEPSSTIQGNAMNSFLAPLQIDEQSDPIGPCVSESGERCSDKGFLAMTLEDYLQMLDWTARQVAPGKRGRTPASVPPVLKRLGLDAASWCELVTDFGKLFCTVAGRPECVDSMRSHRTHRRYHLRRRARELLTTLA</sequence>
<proteinExistence type="predicted"/>
<organism evidence="2 3">
    <name type="scientific">Novipirellula rosea</name>
    <dbReference type="NCBI Taxonomy" id="1031540"/>
    <lineage>
        <taxon>Bacteria</taxon>
        <taxon>Pseudomonadati</taxon>
        <taxon>Planctomycetota</taxon>
        <taxon>Planctomycetia</taxon>
        <taxon>Pirellulales</taxon>
        <taxon>Pirellulaceae</taxon>
        <taxon>Novipirellula</taxon>
    </lineage>
</organism>
<evidence type="ECO:0000259" key="1">
    <source>
        <dbReference type="SMART" id="SM01321"/>
    </source>
</evidence>
<dbReference type="Gene3D" id="3.30.70.1290">
    <property type="entry name" value="Transposase IS200-like"/>
    <property type="match status" value="1"/>
</dbReference>
<dbReference type="PANTHER" id="PTHR34322:SF2">
    <property type="entry name" value="TRANSPOSASE IS200-LIKE DOMAIN-CONTAINING PROTEIN"/>
    <property type="match status" value="1"/>
</dbReference>